<dbReference type="AlphaFoldDB" id="A0A7V3UZV3"/>
<name>A0A7V3UZV3_UNCW3</name>
<proteinExistence type="predicted"/>
<evidence type="ECO:0000313" key="1">
    <source>
        <dbReference type="EMBL" id="HGD13278.1"/>
    </source>
</evidence>
<organism evidence="1">
    <name type="scientific">candidate division WOR-3 bacterium</name>
    <dbReference type="NCBI Taxonomy" id="2052148"/>
    <lineage>
        <taxon>Bacteria</taxon>
        <taxon>Bacteria division WOR-3</taxon>
    </lineage>
</organism>
<protein>
    <submittedName>
        <fullName evidence="1">PorV/PorQ family protein</fullName>
    </submittedName>
</protein>
<gene>
    <name evidence="1" type="ORF">ENX16_04280</name>
</gene>
<dbReference type="SUPFAM" id="SSF56935">
    <property type="entry name" value="Porins"/>
    <property type="match status" value="1"/>
</dbReference>
<dbReference type="NCBIfam" id="NF033709">
    <property type="entry name" value="PorV_fam"/>
    <property type="match status" value="1"/>
</dbReference>
<dbReference type="EMBL" id="DTMZ01000100">
    <property type="protein sequence ID" value="HGD13278.1"/>
    <property type="molecule type" value="Genomic_DNA"/>
</dbReference>
<dbReference type="Gene3D" id="2.40.160.60">
    <property type="entry name" value="Outer membrane protein transport protein (OMPP1/FadL/TodX)"/>
    <property type="match status" value="1"/>
</dbReference>
<sequence length="379" mass="42310">MIKGGLIMKRKVYWLLLPLLFGVGTASQNPGAVFLMIWPAARPTSLAGAFTAISDDASAVYYNPGGLAFLEGTNATLMHCNWLPGLWPGMYYEYLGLTHNFPAQGTPGFNFVYLTTGETDVINERGEFLGRYTTFDFAPIFGYGFPVLPNLGVGVSAELIYSFLVPDWVWKVMPELGIERGGTGISWAFGAGVLYKPFNFLNLGAAMANIGPNISYTSSGESDPLPWMLRLGLAYFPVKTEMFSFVISPEITKILVGVFSDSTKSFSEQFSLEWRDAWKSLGVEAGLNLGEVSIFFPRLGYFEDITGQRGGLVFEKDGQTYHYSVTDLITRRDLGEFKSLGWTLGAGIRFQRFQFDIAIDKFIYDFKTDNYKFSFSYRF</sequence>
<accession>A0A7V3UZV3</accession>
<comment type="caution">
    <text evidence="1">The sequence shown here is derived from an EMBL/GenBank/DDBJ whole genome shotgun (WGS) entry which is preliminary data.</text>
</comment>
<reference evidence="1" key="1">
    <citation type="journal article" date="2020" name="mSystems">
        <title>Genome- and Community-Level Interaction Insights into Carbon Utilization and Element Cycling Functions of Hydrothermarchaeota in Hydrothermal Sediment.</title>
        <authorList>
            <person name="Zhou Z."/>
            <person name="Liu Y."/>
            <person name="Xu W."/>
            <person name="Pan J."/>
            <person name="Luo Z.H."/>
            <person name="Li M."/>
        </authorList>
    </citation>
    <scope>NUCLEOTIDE SEQUENCE [LARGE SCALE GENOMIC DNA]</scope>
    <source>
        <strain evidence="1">SpSt-914</strain>
    </source>
</reference>